<comment type="subcellular location">
    <subcellularLocation>
        <location evidence="1">Membrane</location>
        <topology evidence="1">Single-pass type II membrane protein</topology>
    </subcellularLocation>
</comment>
<proteinExistence type="predicted"/>
<sequence length="426" mass="46579">MPPLLSGVPKDTRSLRCVLVASIVSVLFILALSLSPSSSSLSSPSRSSPASFLLSKSAAGVAASILSGIPGPYPPSLAYLISGSDGDADRLLRLLSAVYHPRNVYLLHLDLAASQEQRRSFALTISSVPVFRSASNVHVIGKADFADRRGSSALSAVLHGAAILLRLGANWDWFINLDASDYPLVTQDDILHIFSFLPKDINFVQHSGHIGWRESRRIKPVIVDSGLYDSSKSDVIYATQKRNLPNAYRLFSGSGSVILSRKFLDFCILGVDNLPRTLLMYYANIPSSHRNYFQTLLCNSIQFNGSIVNHNLRYTAWDEPRRQDLPRVLSSADLGNMTQSRAAFGARFERNSSVLDQIDRELLNRRPGRIVPGGWCLGDGGADGDPCSVWGSAEVLRPGPGAKRLENLVVELLAGDSFHSNQCKWE</sequence>
<dbReference type="PANTHER" id="PTHR45719">
    <property type="entry name" value="GLYCOSYLTRANSFERASE"/>
    <property type="match status" value="1"/>
</dbReference>
<dbReference type="GO" id="GO:0015020">
    <property type="term" value="F:glucuronosyltransferase activity"/>
    <property type="evidence" value="ECO:0007669"/>
    <property type="project" value="InterPro"/>
</dbReference>
<evidence type="ECO:0000256" key="3">
    <source>
        <dbReference type="ARBA" id="ARBA00022679"/>
    </source>
</evidence>
<evidence type="ECO:0000313" key="6">
    <source>
        <dbReference type="EMBL" id="CAA7398970.1"/>
    </source>
</evidence>
<gene>
    <name evidence="6" type="ORF">SI8410_07009640</name>
</gene>
<evidence type="ECO:0000256" key="4">
    <source>
        <dbReference type="ARBA" id="ARBA00023136"/>
    </source>
</evidence>
<keyword evidence="7" id="KW-1185">Reference proteome</keyword>
<dbReference type="EMBL" id="LR746270">
    <property type="protein sequence ID" value="CAA7398970.1"/>
    <property type="molecule type" value="Genomic_DNA"/>
</dbReference>
<evidence type="ECO:0000313" key="7">
    <source>
        <dbReference type="Proteomes" id="UP000663760"/>
    </source>
</evidence>
<dbReference type="GO" id="GO:0016020">
    <property type="term" value="C:membrane"/>
    <property type="evidence" value="ECO:0007669"/>
    <property type="project" value="UniProtKB-SubCell"/>
</dbReference>
<evidence type="ECO:0000256" key="5">
    <source>
        <dbReference type="ARBA" id="ARBA00023180"/>
    </source>
</evidence>
<dbReference type="InterPro" id="IPR044610">
    <property type="entry name" value="GLCAT14A/B/C"/>
</dbReference>
<dbReference type="Proteomes" id="UP000663760">
    <property type="component" value="Chromosome 7"/>
</dbReference>
<organism evidence="6 7">
    <name type="scientific">Spirodela intermedia</name>
    <name type="common">Intermediate duckweed</name>
    <dbReference type="NCBI Taxonomy" id="51605"/>
    <lineage>
        <taxon>Eukaryota</taxon>
        <taxon>Viridiplantae</taxon>
        <taxon>Streptophyta</taxon>
        <taxon>Embryophyta</taxon>
        <taxon>Tracheophyta</taxon>
        <taxon>Spermatophyta</taxon>
        <taxon>Magnoliopsida</taxon>
        <taxon>Liliopsida</taxon>
        <taxon>Araceae</taxon>
        <taxon>Lemnoideae</taxon>
        <taxon>Spirodela</taxon>
    </lineage>
</organism>
<accession>A0A7I8KME9</accession>
<name>A0A7I8KME9_SPIIN</name>
<dbReference type="InterPro" id="IPR003406">
    <property type="entry name" value="Glyco_trans_14"/>
</dbReference>
<evidence type="ECO:0000256" key="2">
    <source>
        <dbReference type="ARBA" id="ARBA00022676"/>
    </source>
</evidence>
<dbReference type="PANTHER" id="PTHR45719:SF10">
    <property type="entry name" value="CORE-2_I-BRANCHING BETA-1,6-N-ACETYLGLUCOSAMINYLTRANSFERASE FAMILY PROTEIN"/>
    <property type="match status" value="1"/>
</dbReference>
<keyword evidence="2" id="KW-0328">Glycosyltransferase</keyword>
<reference evidence="6" key="1">
    <citation type="submission" date="2020-02" db="EMBL/GenBank/DDBJ databases">
        <authorList>
            <person name="Scholz U."/>
            <person name="Mascher M."/>
            <person name="Fiebig A."/>
        </authorList>
    </citation>
    <scope>NUCLEOTIDE SEQUENCE</scope>
</reference>
<evidence type="ECO:0000256" key="1">
    <source>
        <dbReference type="ARBA" id="ARBA00004606"/>
    </source>
</evidence>
<keyword evidence="3" id="KW-0808">Transferase</keyword>
<keyword evidence="5" id="KW-0325">Glycoprotein</keyword>
<dbReference type="Pfam" id="PF02485">
    <property type="entry name" value="Branch"/>
    <property type="match status" value="1"/>
</dbReference>
<keyword evidence="4" id="KW-0472">Membrane</keyword>
<protein>
    <submittedName>
        <fullName evidence="6">Uncharacterized protein</fullName>
    </submittedName>
</protein>
<dbReference type="AlphaFoldDB" id="A0A7I8KME9"/>
<dbReference type="OrthoDB" id="2019572at2759"/>